<keyword evidence="1" id="KW-0472">Membrane</keyword>
<organism evidence="2 3">
    <name type="scientific">Kitasatospora viridis</name>
    <dbReference type="NCBI Taxonomy" id="281105"/>
    <lineage>
        <taxon>Bacteria</taxon>
        <taxon>Bacillati</taxon>
        <taxon>Actinomycetota</taxon>
        <taxon>Actinomycetes</taxon>
        <taxon>Kitasatosporales</taxon>
        <taxon>Streptomycetaceae</taxon>
        <taxon>Kitasatospora</taxon>
    </lineage>
</organism>
<feature type="transmembrane region" description="Helical" evidence="1">
    <location>
        <begin position="181"/>
        <end position="202"/>
    </location>
</feature>
<evidence type="ECO:0008006" key="4">
    <source>
        <dbReference type="Google" id="ProtNLM"/>
    </source>
</evidence>
<dbReference type="AlphaFoldDB" id="A0A561TWJ7"/>
<evidence type="ECO:0000313" key="3">
    <source>
        <dbReference type="Proteomes" id="UP000317940"/>
    </source>
</evidence>
<reference evidence="2 3" key="1">
    <citation type="submission" date="2019-06" db="EMBL/GenBank/DDBJ databases">
        <title>Sequencing the genomes of 1000 actinobacteria strains.</title>
        <authorList>
            <person name="Klenk H.-P."/>
        </authorList>
    </citation>
    <scope>NUCLEOTIDE SEQUENCE [LARGE SCALE GENOMIC DNA]</scope>
    <source>
        <strain evidence="2 3">DSM 44826</strain>
    </source>
</reference>
<name>A0A561TWJ7_9ACTN</name>
<evidence type="ECO:0000313" key="2">
    <source>
        <dbReference type="EMBL" id="TWF91495.1"/>
    </source>
</evidence>
<keyword evidence="3" id="KW-1185">Reference proteome</keyword>
<evidence type="ECO:0000256" key="1">
    <source>
        <dbReference type="SAM" id="Phobius"/>
    </source>
</evidence>
<accession>A0A561TWJ7</accession>
<keyword evidence="1" id="KW-0812">Transmembrane</keyword>
<dbReference type="Proteomes" id="UP000317940">
    <property type="component" value="Unassembled WGS sequence"/>
</dbReference>
<feature type="transmembrane region" description="Helical" evidence="1">
    <location>
        <begin position="151"/>
        <end position="174"/>
    </location>
</feature>
<feature type="transmembrane region" description="Helical" evidence="1">
    <location>
        <begin position="20"/>
        <end position="39"/>
    </location>
</feature>
<gene>
    <name evidence="2" type="ORF">FHX73_12610</name>
</gene>
<keyword evidence="1" id="KW-1133">Transmembrane helix</keyword>
<feature type="transmembrane region" description="Helical" evidence="1">
    <location>
        <begin position="229"/>
        <end position="253"/>
    </location>
</feature>
<dbReference type="EMBL" id="VIWT01000002">
    <property type="protein sequence ID" value="TWF91495.1"/>
    <property type="molecule type" value="Genomic_DNA"/>
</dbReference>
<proteinExistence type="predicted"/>
<protein>
    <recommendedName>
        <fullName evidence="4">ABC-2 family transporter</fullName>
    </recommendedName>
</protein>
<feature type="transmembrane region" description="Helical" evidence="1">
    <location>
        <begin position="109"/>
        <end position="131"/>
    </location>
</feature>
<sequence>MRLGATAQSEWIKFRSVRSAPAVLLATGATLLLGAWLVCAGYRSGWAGMSAADRASFDPVYASLRGIELAQLFTGALGVLTVTGEYTSGQIRTTFAATPQRVQVVALKALVFGAVVWSWSTVLAFAAFFLGQGRLSAPATHAALGDAGVPTAVFGAGLYLAATGLLGLFLGVLLRRTSAALAALFGVLLILPVAASMLPGSLGDRIGEYLPSNAGEEIWMLNHDGPYALGAWPGFAVLAGCVAAVAAAAIVLIRRKDA</sequence>
<comment type="caution">
    <text evidence="2">The sequence shown here is derived from an EMBL/GenBank/DDBJ whole genome shotgun (WGS) entry which is preliminary data.</text>
</comment>